<feature type="domain" description="NurA" evidence="1">
    <location>
        <begin position="47"/>
        <end position="347"/>
    </location>
</feature>
<dbReference type="EMBL" id="DQUO01000025">
    <property type="protein sequence ID" value="HIP91152.1"/>
    <property type="molecule type" value="Genomic_DNA"/>
</dbReference>
<evidence type="ECO:0000313" key="2">
    <source>
        <dbReference type="EMBL" id="HIP84905.1"/>
    </source>
</evidence>
<evidence type="ECO:0000313" key="3">
    <source>
        <dbReference type="EMBL" id="HIP91152.1"/>
    </source>
</evidence>
<dbReference type="Pfam" id="PF09376">
    <property type="entry name" value="NurA"/>
    <property type="match status" value="1"/>
</dbReference>
<dbReference type="SMART" id="SM00933">
    <property type="entry name" value="NurA"/>
    <property type="match status" value="1"/>
</dbReference>
<dbReference type="Proteomes" id="UP000618343">
    <property type="component" value="Unassembled WGS sequence"/>
</dbReference>
<evidence type="ECO:0000259" key="1">
    <source>
        <dbReference type="SMART" id="SM00933"/>
    </source>
</evidence>
<comment type="caution">
    <text evidence="3">The sequence shown here is derived from an EMBL/GenBank/DDBJ whole genome shotgun (WGS) entry which is preliminary data.</text>
</comment>
<proteinExistence type="predicted"/>
<organism evidence="3 4">
    <name type="scientific">Methanothermococcus okinawensis</name>
    <dbReference type="NCBI Taxonomy" id="155863"/>
    <lineage>
        <taxon>Archaea</taxon>
        <taxon>Methanobacteriati</taxon>
        <taxon>Methanobacteriota</taxon>
        <taxon>Methanomada group</taxon>
        <taxon>Methanococci</taxon>
        <taxon>Methanococcales</taxon>
        <taxon>Methanococcaceae</taxon>
        <taxon>Methanothermococcus</taxon>
    </lineage>
</organism>
<name>A0A832ZKH3_9EURY</name>
<evidence type="ECO:0000313" key="4">
    <source>
        <dbReference type="Proteomes" id="UP000618343"/>
    </source>
</evidence>
<dbReference type="InterPro" id="IPR018977">
    <property type="entry name" value="NurA_domain"/>
</dbReference>
<dbReference type="Proteomes" id="UP000643554">
    <property type="component" value="Unassembled WGS sequence"/>
</dbReference>
<dbReference type="EMBL" id="DQUI01000087">
    <property type="protein sequence ID" value="HIP84905.1"/>
    <property type="molecule type" value="Genomic_DNA"/>
</dbReference>
<sequence length="371" mass="44137">MKYFYILSKKEEISKLIERIKREIDYKRQILEECWISCNFQGNGYHYTFGGGDGSFNRIDYIDLCLYLVGSVSYTNKAGEKLEDSISFWEPGIVIPYRYVDYRLKLYMINMELKTALWNLENRDIDYYLFDGSLYSLIIQTHTYGGRINGEIREDYKDILEYYRDYKREIRENIYEDIRNNSLTPVTTTVKNAGDEKLRITLEQVEYIVLLGEIFNKYREKFLGISKTSKMSIYFKKYNNNGTSIFKTIPDIGIFSSIEGTGYSKPINLADKNEIDYNIYYSLHYLKRFDLHIPELYYQFARLDNRAGVLNITSFKRLDEKFFINLRDISVGGYPYILRRSHEDVKISDKDMEFCAKLLKLYDTRDRDIVI</sequence>
<protein>
    <submittedName>
        <fullName evidence="3">DNA double-strand break repair nuclease NurA</fullName>
    </submittedName>
</protein>
<dbReference type="AlphaFoldDB" id="A0A832ZKH3"/>
<gene>
    <name evidence="2" type="ORF">EYH15_05390</name>
    <name evidence="3" type="ORF">EYH21_02495</name>
</gene>
<accession>A0A832ZKH3</accession>
<reference evidence="3" key="1">
    <citation type="journal article" date="2020" name="ISME J.">
        <title>Gammaproteobacteria mediating utilization of methyl-, sulfur- and petroleum organic compounds in deep ocean hydrothermal plumes.</title>
        <authorList>
            <person name="Zhou Z."/>
            <person name="Liu Y."/>
            <person name="Pan J."/>
            <person name="Cron B.R."/>
            <person name="Toner B.M."/>
            <person name="Anantharaman K."/>
            <person name="Breier J.A."/>
            <person name="Dick G.J."/>
            <person name="Li M."/>
        </authorList>
    </citation>
    <scope>NUCLEOTIDE SEQUENCE</scope>
    <source>
        <strain evidence="2">SZUA-1453</strain>
        <strain evidence="3">SZUA-1471</strain>
    </source>
</reference>